<dbReference type="Proteomes" id="UP000299102">
    <property type="component" value="Unassembled WGS sequence"/>
</dbReference>
<feature type="region of interest" description="Disordered" evidence="1">
    <location>
        <begin position="70"/>
        <end position="100"/>
    </location>
</feature>
<organism evidence="2 3">
    <name type="scientific">Eumeta variegata</name>
    <name type="common">Bagworm moth</name>
    <name type="synonym">Eumeta japonica</name>
    <dbReference type="NCBI Taxonomy" id="151549"/>
    <lineage>
        <taxon>Eukaryota</taxon>
        <taxon>Metazoa</taxon>
        <taxon>Ecdysozoa</taxon>
        <taxon>Arthropoda</taxon>
        <taxon>Hexapoda</taxon>
        <taxon>Insecta</taxon>
        <taxon>Pterygota</taxon>
        <taxon>Neoptera</taxon>
        <taxon>Endopterygota</taxon>
        <taxon>Lepidoptera</taxon>
        <taxon>Glossata</taxon>
        <taxon>Ditrysia</taxon>
        <taxon>Tineoidea</taxon>
        <taxon>Psychidae</taxon>
        <taxon>Oiketicinae</taxon>
        <taxon>Eumeta</taxon>
    </lineage>
</organism>
<name>A0A4C1VCJ5_EUMVA</name>
<proteinExistence type="predicted"/>
<dbReference type="EMBL" id="BGZK01000316">
    <property type="protein sequence ID" value="GBP36250.1"/>
    <property type="molecule type" value="Genomic_DNA"/>
</dbReference>
<evidence type="ECO:0000313" key="3">
    <source>
        <dbReference type="Proteomes" id="UP000299102"/>
    </source>
</evidence>
<reference evidence="2 3" key="1">
    <citation type="journal article" date="2019" name="Commun. Biol.">
        <title>The bagworm genome reveals a unique fibroin gene that provides high tensile strength.</title>
        <authorList>
            <person name="Kono N."/>
            <person name="Nakamura H."/>
            <person name="Ohtoshi R."/>
            <person name="Tomita M."/>
            <person name="Numata K."/>
            <person name="Arakawa K."/>
        </authorList>
    </citation>
    <scope>NUCLEOTIDE SEQUENCE [LARGE SCALE GENOMIC DNA]</scope>
</reference>
<protein>
    <submittedName>
        <fullName evidence="2">Uncharacterized protein</fullName>
    </submittedName>
</protein>
<feature type="compositionally biased region" description="Polar residues" evidence="1">
    <location>
        <begin position="86"/>
        <end position="100"/>
    </location>
</feature>
<evidence type="ECO:0000256" key="1">
    <source>
        <dbReference type="SAM" id="MobiDB-lite"/>
    </source>
</evidence>
<comment type="caution">
    <text evidence="2">The sequence shown here is derived from an EMBL/GenBank/DDBJ whole genome shotgun (WGS) entry which is preliminary data.</text>
</comment>
<evidence type="ECO:0000313" key="2">
    <source>
        <dbReference type="EMBL" id="GBP36250.1"/>
    </source>
</evidence>
<keyword evidence="3" id="KW-1185">Reference proteome</keyword>
<dbReference type="AlphaFoldDB" id="A0A4C1VCJ5"/>
<gene>
    <name evidence="2" type="ORF">EVAR_85498_1</name>
</gene>
<sequence>MACKSSGVERERDISFSSIRFDDCRTCASPRGITLSYALELQTSSAMGSSAVDSSERRQEAYLCTTKAKNEVGSSVSTRRSHDRQSSQSTTELYFGQITR</sequence>
<accession>A0A4C1VCJ5</accession>